<dbReference type="SUPFAM" id="SSF57997">
    <property type="entry name" value="Tropomyosin"/>
    <property type="match status" value="1"/>
</dbReference>
<comment type="similarity">
    <text evidence="6">Belongs to the eIF-3 subunit A family.</text>
</comment>
<dbReference type="GO" id="GO:0003743">
    <property type="term" value="F:translation initiation factor activity"/>
    <property type="evidence" value="ECO:0007669"/>
    <property type="project" value="UniProtKB-UniRule"/>
</dbReference>
<dbReference type="GO" id="GO:0071541">
    <property type="term" value="C:eukaryotic translation initiation factor 3 complex, eIF3m"/>
    <property type="evidence" value="ECO:0007669"/>
    <property type="project" value="TreeGrafter"/>
</dbReference>
<gene>
    <name evidence="9" type="ORF">NP493_443g06025</name>
</gene>
<dbReference type="InterPro" id="IPR000717">
    <property type="entry name" value="PCI_dom"/>
</dbReference>
<keyword evidence="10" id="KW-1185">Reference proteome</keyword>
<evidence type="ECO:0000256" key="3">
    <source>
        <dbReference type="ARBA" id="ARBA00022540"/>
    </source>
</evidence>
<feature type="compositionally biased region" description="Basic and acidic residues" evidence="7">
    <location>
        <begin position="843"/>
        <end position="886"/>
    </location>
</feature>
<feature type="compositionally biased region" description="Basic and acidic residues" evidence="7">
    <location>
        <begin position="788"/>
        <end position="829"/>
    </location>
</feature>
<evidence type="ECO:0000256" key="4">
    <source>
        <dbReference type="ARBA" id="ARBA00022884"/>
    </source>
</evidence>
<evidence type="ECO:0000256" key="2">
    <source>
        <dbReference type="ARBA" id="ARBA00022490"/>
    </source>
</evidence>
<dbReference type="EMBL" id="JAODUO010000443">
    <property type="protein sequence ID" value="KAK2180443.1"/>
    <property type="molecule type" value="Genomic_DNA"/>
</dbReference>
<feature type="coiled-coil region" evidence="6">
    <location>
        <begin position="657"/>
        <end position="721"/>
    </location>
</feature>
<evidence type="ECO:0000256" key="1">
    <source>
        <dbReference type="ARBA" id="ARBA00004496"/>
    </source>
</evidence>
<protein>
    <recommendedName>
        <fullName evidence="6">Eukaryotic translation initiation factor 3 subunit A</fullName>
        <shortName evidence="6">eIF3a</shortName>
    </recommendedName>
    <alternativeName>
        <fullName evidence="6">Eukaryotic translation initiation factor 3 subunit 10</fullName>
    </alternativeName>
</protein>
<dbReference type="PROSITE" id="PS50250">
    <property type="entry name" value="PCI"/>
    <property type="match status" value="1"/>
</dbReference>
<dbReference type="InterPro" id="IPR054711">
    <property type="entry name" value="eIF3a_PCI_TPR-like"/>
</dbReference>
<dbReference type="Pfam" id="PF01399">
    <property type="entry name" value="PCI"/>
    <property type="match status" value="1"/>
</dbReference>
<dbReference type="GO" id="GO:0003729">
    <property type="term" value="F:mRNA binding"/>
    <property type="evidence" value="ECO:0007669"/>
    <property type="project" value="TreeGrafter"/>
</dbReference>
<keyword evidence="5 6" id="KW-0648">Protein biosynthesis</keyword>
<accession>A0AAD9NTU3</accession>
<keyword evidence="2 6" id="KW-0963">Cytoplasm</keyword>
<dbReference type="InterPro" id="IPR027512">
    <property type="entry name" value="EIF3A"/>
</dbReference>
<feature type="region of interest" description="Disordered" evidence="7">
    <location>
        <begin position="773"/>
        <end position="829"/>
    </location>
</feature>
<evidence type="ECO:0000256" key="5">
    <source>
        <dbReference type="ARBA" id="ARBA00022917"/>
    </source>
</evidence>
<feature type="compositionally biased region" description="Basic and acidic residues" evidence="7">
    <location>
        <begin position="914"/>
        <end position="1102"/>
    </location>
</feature>
<feature type="region of interest" description="Disordered" evidence="7">
    <location>
        <begin position="914"/>
        <end position="1298"/>
    </location>
</feature>
<dbReference type="Proteomes" id="UP001209878">
    <property type="component" value="Unassembled WGS sequence"/>
</dbReference>
<dbReference type="PANTHER" id="PTHR14005:SF0">
    <property type="entry name" value="EUKARYOTIC TRANSLATION INITIATION FACTOR 3 SUBUNIT A"/>
    <property type="match status" value="1"/>
</dbReference>
<dbReference type="Gene3D" id="4.10.860.10">
    <property type="entry name" value="UVR domain"/>
    <property type="match status" value="1"/>
</dbReference>
<dbReference type="SMART" id="SM00088">
    <property type="entry name" value="PINT"/>
    <property type="match status" value="1"/>
</dbReference>
<comment type="caution">
    <text evidence="9">The sequence shown here is derived from an EMBL/GenBank/DDBJ whole genome shotgun (WGS) entry which is preliminary data.</text>
</comment>
<dbReference type="GO" id="GO:0016282">
    <property type="term" value="C:eukaryotic 43S preinitiation complex"/>
    <property type="evidence" value="ECO:0007669"/>
    <property type="project" value="UniProtKB-UniRule"/>
</dbReference>
<dbReference type="GO" id="GO:0071540">
    <property type="term" value="C:eukaryotic translation initiation factor 3 complex, eIF3e"/>
    <property type="evidence" value="ECO:0007669"/>
    <property type="project" value="TreeGrafter"/>
</dbReference>
<dbReference type="GO" id="GO:0001732">
    <property type="term" value="P:formation of cytoplasmic translation initiation complex"/>
    <property type="evidence" value="ECO:0007669"/>
    <property type="project" value="UniProtKB-UniRule"/>
</dbReference>
<feature type="compositionally biased region" description="Basic and acidic residues" evidence="7">
    <location>
        <begin position="1109"/>
        <end position="1174"/>
    </location>
</feature>
<feature type="region of interest" description="Disordered" evidence="7">
    <location>
        <begin position="843"/>
        <end position="899"/>
    </location>
</feature>
<organism evidence="9 10">
    <name type="scientific">Ridgeia piscesae</name>
    <name type="common">Tubeworm</name>
    <dbReference type="NCBI Taxonomy" id="27915"/>
    <lineage>
        <taxon>Eukaryota</taxon>
        <taxon>Metazoa</taxon>
        <taxon>Spiralia</taxon>
        <taxon>Lophotrochozoa</taxon>
        <taxon>Annelida</taxon>
        <taxon>Polychaeta</taxon>
        <taxon>Sedentaria</taxon>
        <taxon>Canalipalpata</taxon>
        <taxon>Sabellida</taxon>
        <taxon>Siboglinidae</taxon>
        <taxon>Ridgeia</taxon>
    </lineage>
</organism>
<evidence type="ECO:0000313" key="9">
    <source>
        <dbReference type="EMBL" id="KAK2180443.1"/>
    </source>
</evidence>
<keyword evidence="4 6" id="KW-0694">RNA-binding</keyword>
<name>A0AAD9NTU3_RIDPI</name>
<feature type="domain" description="PCI" evidence="8">
    <location>
        <begin position="309"/>
        <end position="488"/>
    </location>
</feature>
<evidence type="ECO:0000259" key="8">
    <source>
        <dbReference type="PROSITE" id="PS50250"/>
    </source>
</evidence>
<feature type="coiled-coil region" evidence="6">
    <location>
        <begin position="555"/>
        <end position="624"/>
    </location>
</feature>
<dbReference type="FunFam" id="4.10.860.10:FF:000001">
    <property type="entry name" value="Eukaryotic translation initiation factor 3 subunit A"/>
    <property type="match status" value="1"/>
</dbReference>
<evidence type="ECO:0000256" key="7">
    <source>
        <dbReference type="SAM" id="MobiDB-lite"/>
    </source>
</evidence>
<reference evidence="9" key="1">
    <citation type="journal article" date="2023" name="Mol. Biol. Evol.">
        <title>Third-Generation Sequencing Reveals the Adaptive Role of the Epigenome in Three Deep-Sea Polychaetes.</title>
        <authorList>
            <person name="Perez M."/>
            <person name="Aroh O."/>
            <person name="Sun Y."/>
            <person name="Lan Y."/>
            <person name="Juniper S.K."/>
            <person name="Young C.R."/>
            <person name="Angers B."/>
            <person name="Qian P.Y."/>
        </authorList>
    </citation>
    <scope>NUCLEOTIDE SEQUENCE</scope>
    <source>
        <strain evidence="9">R07B-5</strain>
    </source>
</reference>
<dbReference type="Pfam" id="PF22591">
    <property type="entry name" value="eIF3a_PCI_TPR-like"/>
    <property type="match status" value="1"/>
</dbReference>
<evidence type="ECO:0000256" key="6">
    <source>
        <dbReference type="HAMAP-Rule" id="MF_03000"/>
    </source>
</evidence>
<proteinExistence type="inferred from homology"/>
<comment type="subunit">
    <text evidence="6">Component of the eukaryotic translation initiation factor 3 (eIF-3) complex.</text>
</comment>
<dbReference type="PANTHER" id="PTHR14005">
    <property type="entry name" value="EUKARYOTIC TRANSLATION INITIATION FACTOR 3, THETA SUBUNIT"/>
    <property type="match status" value="1"/>
</dbReference>
<feature type="compositionally biased region" description="Basic and acidic residues" evidence="7">
    <location>
        <begin position="1183"/>
        <end position="1282"/>
    </location>
</feature>
<dbReference type="GO" id="GO:0043614">
    <property type="term" value="C:multi-eIF complex"/>
    <property type="evidence" value="ECO:0007669"/>
    <property type="project" value="TreeGrafter"/>
</dbReference>
<comment type="subcellular location">
    <subcellularLocation>
        <location evidence="1 6">Cytoplasm</location>
    </subcellularLocation>
</comment>
<sequence>MPTFFQRPENALKRANEFIDVGKKQRALDALYDVIKSKKHRTWQKIHEPIMEKYLQLCVDLKKSHIAKEGLYQYKNICQQGDVIRKYLQLAESKTEAAREESHQAVIDVDDLDVIQTPENLLLSAVSGEDSQDRNDRAILTPWVKFLWESYRQCLDLLRNNNSVEKLYQDVAQMAFKFCLKYERKTEFRKLCDNLRTHLSQIHKHQHQQRAINLDKPESQAMHLETRLVQLDSAIQMELWQEAFKAVEDIHGLISLSKKPSKPSLMSNYYNKLGLVFWKSGSRLFHACAWHRLFHLSREQRRNLTPEELQRLASRVVCATLAVPISQSYNPIDQMLQLDENTQEKQRRLATLLGLPAPPTRSALVKDLVKYNIVQHVYPEIKNLYHFLEVEFHPLKLSGRITVLLDFLNTKNDLAPYVSALQDITITRLLKQVSQVYQTIEFERLAALAPFVNNFHLERVIVNVAKQLRLQVRIDHRSRSLSFGTDLGVSQNEDLPEGPYLQSMPSEQIRNQLTSMAQAIDKAITLIKPMQMQSGKEDLRAHIIQSYRQTARKEHARILQRRQIIEERKEELENANVQREREEQELMEEAKRKQIEAEMARLEREAEEREKQRRMEEHREIQRKAARERLEQLKSTALGARAFEGIDEEVMADMDVDDILAKQVEQLEKEKRELQEKLKSQEKKVDFFERAKHLEEIPLLEKQCEEEMEKAKEFWEQQERERIATLKCERVTALEQRDRLARMMTDKTEFMNKLQANRMSDFKEKRAKFEKKLSEERKKRLAERKSKRKEERRVKWHEAKEEEEQRRRDEELKQQREEEERLEREEQERIEEEYKQKLKKLEEIEAKKRERERQVEERLTKQREEESRQREEREFERRRGDDRDRPGGSAWKPMVKEGGWRERTRLREESWKRPEFRHDDVDRDQDEPRSDTGARDIRLDEPKRDFGARDVRLDEPKRDFGARDVRLEEPKRDFGARDARLDEPKRDFGARDVRLDEPRREFAARDVRLDEPRRDFGARDVRLDEPRRMGGPDEDSWRSGPREDRPRVDRDWSDRGPPRGDRGPPRDDDYDRRDRGRDNEDRGWRDRGPPRDDRGPPREDRWGGPPSRDGWRDRGDERRDMPPRDGWRDRVPPQDDRDSWRERRAPPPRDDRDDDRGAWRGGGRDRERGGDDWRGGGGGAGRWGDDRRGPPRDERGPPRDERGPPRDEREPPRDERGPPRDERGPPREERGPPREERGPPREERGPPREERGPPRDDGPPRNDWRDRGDKDQAPPPAPKEKAAPANEPDEDGWTTVQR</sequence>
<comment type="function">
    <text evidence="6">RNA-binding component of the eukaryotic translation initiation factor 3 (eIF-3) complex, which is involved in protein synthesis of a specialized repertoire of mRNAs and, together with other initiation factors, stimulates binding of mRNA and methionyl-tRNAi to the 40S ribosome. The eIF-3 complex specifically targets and initiates translation of a subset of mRNAs involved in cell proliferation.</text>
</comment>
<dbReference type="Gene3D" id="1.25.40.860">
    <property type="match status" value="2"/>
</dbReference>
<evidence type="ECO:0000313" key="10">
    <source>
        <dbReference type="Proteomes" id="UP001209878"/>
    </source>
</evidence>
<dbReference type="GO" id="GO:0002188">
    <property type="term" value="P:translation reinitiation"/>
    <property type="evidence" value="ECO:0007669"/>
    <property type="project" value="TreeGrafter"/>
</dbReference>
<dbReference type="HAMAP" id="MF_03000">
    <property type="entry name" value="eIF3a"/>
    <property type="match status" value="1"/>
</dbReference>
<keyword evidence="6" id="KW-0175">Coiled coil</keyword>
<keyword evidence="3 6" id="KW-0396">Initiation factor</keyword>
<dbReference type="GO" id="GO:0033290">
    <property type="term" value="C:eukaryotic 48S preinitiation complex"/>
    <property type="evidence" value="ECO:0007669"/>
    <property type="project" value="UniProtKB-UniRule"/>
</dbReference>